<dbReference type="EMBL" id="JAFBDZ010000006">
    <property type="protein sequence ID" value="MBM7587913.1"/>
    <property type="molecule type" value="Genomic_DNA"/>
</dbReference>
<dbReference type="InterPro" id="IPR008979">
    <property type="entry name" value="Galactose-bd-like_sf"/>
</dbReference>
<dbReference type="Gene3D" id="2.60.40.10">
    <property type="entry name" value="Immunoglobulins"/>
    <property type="match status" value="1"/>
</dbReference>
<proteinExistence type="inferred from homology"/>
<dbReference type="Pfam" id="PF01055">
    <property type="entry name" value="Glyco_hydro_31_2nd"/>
    <property type="match status" value="1"/>
</dbReference>
<dbReference type="InterPro" id="IPR025887">
    <property type="entry name" value="Glyco_hydro_31_N_dom"/>
</dbReference>
<dbReference type="SUPFAM" id="SSF74650">
    <property type="entry name" value="Galactose mutarotase-like"/>
    <property type="match status" value="1"/>
</dbReference>
<dbReference type="PROSITE" id="PS50022">
    <property type="entry name" value="FA58C_3"/>
    <property type="match status" value="1"/>
</dbReference>
<sequence>MGLTMKKGFMFLVICTLIFSGFGPSTFHTEAKTTSKKTSSVPENSEVIGDITDFSVEGNTYTISAGEAKVRVIFYKDDLFRIWLAQDGKFTDPAGDSIVVKKEFGKVTTKWTDEGDYYAIKSKDVVLRVYKKPLKFALYEADNQTLVWEESQGLSWTENQTYQSLKQGEEEQYFGGGMQNGRFSHRGETISISANYNWNDGGNPNAAPFYMSNAGYGVFRNTFAPGSYSFLNTVTSTHNENRFDAFYFHGPNLKQIINGYTELTGRPIMPPVYGLEMGDADCYNKDGQITLDALKVADGYIENDMPVGWMLVNDGYGCGYTGLKDVSKELMDRNITLGLWTEDGVANQEWEVGEAGVRVRKLDVAWVGPGYKFALDAAKEAFEGIEKYSSARGFVWMVEGWAGAQRHAVMWTGDQSGSWENIRFHIPTIMGSGLSGQAFTTGDIDGIFGGSAKTYVRDLQWKAFLPIIMSMSGWAAKDKQPWVYGEPYTSINRKYLKLREQLLPYIYTLSAEAHKTGVPPVRATVLEYPNDPKTWDETTKYQFLLGESFLVAPVYKDEEERDGIYLPKGTWVDYWTGDVYKGPRIINDYPAPLDTLPLFVKAGANIPMWPEMNSFREKEKNPLTFDIYPNGTSEFTLYEDDGVTREYKDGAYATQTIKTTAPENGRGNVSIAVGPSVGDYDGKLENREYIFSVHTSKKPANVGIGKGKKLKQYPSIEEWEQAKEGWYYDKEDRNGIAYVKTSSLPTEEGFTVTLYGTGSVGHNPPNKLDPPVYGEVEVDGDVYPDTQTKVKTTFVNADSSAVKNVNLSLNIPEGWEILDTTNESHSKVAAGESATTTFIVQAPEGTKEGNYELSLKATYEQRGEHYSFTQPKEVFVVDPYKIPQSEMTASATSEQSGSDPARNAIDGNVNSMWHTAWSGADKLPQSITINLNDTYNINKFTYLPRQAGSNGFITQYKLYVSEDGLEYTEVSSDKWTADKLEKTINFDSVNAQYVKFEAIEGNGGFASAAELNVFKSSLE</sequence>
<name>A0ABS2NJA4_9BACI</name>
<dbReference type="InterPro" id="IPR033403">
    <property type="entry name" value="DUF5110"/>
</dbReference>
<dbReference type="RefSeq" id="WP_205175111.1">
    <property type="nucleotide sequence ID" value="NZ_JAFBDZ010000006.1"/>
</dbReference>
<dbReference type="InterPro" id="IPR000322">
    <property type="entry name" value="Glyco_hydro_31_TIM"/>
</dbReference>
<dbReference type="PANTHER" id="PTHR43863:SF2">
    <property type="entry name" value="MALTASE-GLUCOAMYLASE"/>
    <property type="match status" value="1"/>
</dbReference>
<gene>
    <name evidence="4" type="ORF">JOC86_004488</name>
</gene>
<dbReference type="Gene3D" id="2.60.40.1180">
    <property type="entry name" value="Golgi alpha-mannosidase II"/>
    <property type="match status" value="2"/>
</dbReference>
<comment type="similarity">
    <text evidence="1 2">Belongs to the glycosyl hydrolase 31 family.</text>
</comment>
<dbReference type="Proteomes" id="UP001646157">
    <property type="component" value="Unassembled WGS sequence"/>
</dbReference>
<dbReference type="Gene3D" id="2.60.40.1760">
    <property type="entry name" value="glycosyl hydrolase (family 31)"/>
    <property type="match status" value="1"/>
</dbReference>
<dbReference type="InterPro" id="IPR013783">
    <property type="entry name" value="Ig-like_fold"/>
</dbReference>
<dbReference type="CDD" id="cd14752">
    <property type="entry name" value="GH31_N"/>
    <property type="match status" value="1"/>
</dbReference>
<dbReference type="InterPro" id="IPR000421">
    <property type="entry name" value="FA58C"/>
</dbReference>
<dbReference type="InterPro" id="IPR017853">
    <property type="entry name" value="GH"/>
</dbReference>
<dbReference type="Pfam" id="PF17137">
    <property type="entry name" value="DUF5110"/>
    <property type="match status" value="1"/>
</dbReference>
<dbReference type="InterPro" id="IPR051816">
    <property type="entry name" value="Glycosyl_Hydrolase_31"/>
</dbReference>
<keyword evidence="2 4" id="KW-0378">Hydrolase</keyword>
<dbReference type="InterPro" id="IPR018905">
    <property type="entry name" value="A-galactase_NEW3"/>
</dbReference>
<evidence type="ECO:0000256" key="1">
    <source>
        <dbReference type="ARBA" id="ARBA00007806"/>
    </source>
</evidence>
<evidence type="ECO:0000256" key="2">
    <source>
        <dbReference type="RuleBase" id="RU361185"/>
    </source>
</evidence>
<protein>
    <submittedName>
        <fullName evidence="4">Alpha-glucosidase (Family GH31 glycosyl hydrolase)</fullName>
    </submittedName>
</protein>
<dbReference type="SUPFAM" id="SSF51445">
    <property type="entry name" value="(Trans)glycosidases"/>
    <property type="match status" value="1"/>
</dbReference>
<dbReference type="Pfam" id="PF00754">
    <property type="entry name" value="F5_F8_type_C"/>
    <property type="match status" value="1"/>
</dbReference>
<dbReference type="CDD" id="cd06596">
    <property type="entry name" value="GH31_CPE1046"/>
    <property type="match status" value="1"/>
</dbReference>
<evidence type="ECO:0000259" key="3">
    <source>
        <dbReference type="PROSITE" id="PS50022"/>
    </source>
</evidence>
<dbReference type="SUPFAM" id="SSF49785">
    <property type="entry name" value="Galactose-binding domain-like"/>
    <property type="match status" value="1"/>
</dbReference>
<keyword evidence="5" id="KW-1185">Reference proteome</keyword>
<feature type="domain" description="F5/8 type C" evidence="3">
    <location>
        <begin position="869"/>
        <end position="1016"/>
    </location>
</feature>
<dbReference type="SUPFAM" id="SSF51011">
    <property type="entry name" value="Glycosyl hydrolase domain"/>
    <property type="match status" value="1"/>
</dbReference>
<dbReference type="Gene3D" id="3.20.20.80">
    <property type="entry name" value="Glycosidases"/>
    <property type="match status" value="1"/>
</dbReference>
<dbReference type="InterPro" id="IPR011013">
    <property type="entry name" value="Gal_mutarotase_sf_dom"/>
</dbReference>
<dbReference type="Pfam" id="PF21365">
    <property type="entry name" value="Glyco_hydro_31_3rd"/>
    <property type="match status" value="1"/>
</dbReference>
<dbReference type="Gene3D" id="2.60.120.260">
    <property type="entry name" value="Galactose-binding domain-like"/>
    <property type="match status" value="1"/>
</dbReference>
<evidence type="ECO:0000313" key="5">
    <source>
        <dbReference type="Proteomes" id="UP001646157"/>
    </source>
</evidence>
<reference evidence="4 5" key="1">
    <citation type="submission" date="2021-01" db="EMBL/GenBank/DDBJ databases">
        <title>Genomic Encyclopedia of Type Strains, Phase IV (KMG-IV): sequencing the most valuable type-strain genomes for metagenomic binning, comparative biology and taxonomic classification.</title>
        <authorList>
            <person name="Goeker M."/>
        </authorList>
    </citation>
    <scope>NUCLEOTIDE SEQUENCE [LARGE SCALE GENOMIC DNA]</scope>
    <source>
        <strain evidence="4 5">DSM 24834</strain>
    </source>
</reference>
<dbReference type="InterPro" id="IPR013780">
    <property type="entry name" value="Glyco_hydro_b"/>
</dbReference>
<evidence type="ECO:0000313" key="4">
    <source>
        <dbReference type="EMBL" id="MBM7587913.1"/>
    </source>
</evidence>
<dbReference type="Pfam" id="PF10633">
    <property type="entry name" value="NPCBM_assoc"/>
    <property type="match status" value="1"/>
</dbReference>
<keyword evidence="2" id="KW-0326">Glycosidase</keyword>
<dbReference type="GO" id="GO:0016787">
    <property type="term" value="F:hydrolase activity"/>
    <property type="evidence" value="ECO:0007669"/>
    <property type="project" value="UniProtKB-KW"/>
</dbReference>
<dbReference type="Pfam" id="PF13802">
    <property type="entry name" value="Gal_mutarotas_2"/>
    <property type="match status" value="1"/>
</dbReference>
<organism evidence="4 5">
    <name type="scientific">Rossellomorea pakistanensis</name>
    <dbReference type="NCBI Taxonomy" id="992288"/>
    <lineage>
        <taxon>Bacteria</taxon>
        <taxon>Bacillati</taxon>
        <taxon>Bacillota</taxon>
        <taxon>Bacilli</taxon>
        <taxon>Bacillales</taxon>
        <taxon>Bacillaceae</taxon>
        <taxon>Rossellomorea</taxon>
    </lineage>
</organism>
<accession>A0ABS2NJA4</accession>
<dbReference type="InterPro" id="IPR048395">
    <property type="entry name" value="Glyco_hydro_31_C"/>
</dbReference>
<comment type="caution">
    <text evidence="4">The sequence shown here is derived from an EMBL/GenBank/DDBJ whole genome shotgun (WGS) entry which is preliminary data.</text>
</comment>
<dbReference type="PANTHER" id="PTHR43863">
    <property type="entry name" value="HYDROLASE, PUTATIVE (AFU_ORTHOLOGUE AFUA_1G03140)-RELATED"/>
    <property type="match status" value="1"/>
</dbReference>